<dbReference type="InterPro" id="IPR006286">
    <property type="entry name" value="C56_PfpI-like"/>
</dbReference>
<comment type="caution">
    <text evidence="4">The sequence shown here is derived from an EMBL/GenBank/DDBJ whole genome shotgun (WGS) entry which is preliminary data.</text>
</comment>
<dbReference type="Gene3D" id="3.40.50.880">
    <property type="match status" value="1"/>
</dbReference>
<reference evidence="5" key="1">
    <citation type="journal article" date="2019" name="Int. J. Syst. Evol. Microbiol.">
        <title>The Global Catalogue of Microorganisms (GCM) 10K type strain sequencing project: providing services to taxonomists for standard genome sequencing and annotation.</title>
        <authorList>
            <consortium name="The Broad Institute Genomics Platform"/>
            <consortium name="The Broad Institute Genome Sequencing Center for Infectious Disease"/>
            <person name="Wu L."/>
            <person name="Ma J."/>
        </authorList>
    </citation>
    <scope>NUCLEOTIDE SEQUENCE [LARGE SCALE GENOMIC DNA]</scope>
    <source>
        <strain evidence="5">JCM 16904</strain>
    </source>
</reference>
<keyword evidence="5" id="KW-1185">Reference proteome</keyword>
<evidence type="ECO:0000313" key="4">
    <source>
        <dbReference type="EMBL" id="GAA3700502.1"/>
    </source>
</evidence>
<feature type="compositionally biased region" description="Basic and acidic residues" evidence="2">
    <location>
        <begin position="34"/>
        <end position="45"/>
    </location>
</feature>
<gene>
    <name evidence="4" type="ORF">GCM10022224_077990</name>
</gene>
<dbReference type="PANTHER" id="PTHR42733:SF12">
    <property type="entry name" value="PROTEINASE"/>
    <property type="match status" value="1"/>
</dbReference>
<organism evidence="4 5">
    <name type="scientific">Nonomuraea antimicrobica</name>
    <dbReference type="NCBI Taxonomy" id="561173"/>
    <lineage>
        <taxon>Bacteria</taxon>
        <taxon>Bacillati</taxon>
        <taxon>Actinomycetota</taxon>
        <taxon>Actinomycetes</taxon>
        <taxon>Streptosporangiales</taxon>
        <taxon>Streptosporangiaceae</taxon>
        <taxon>Nonomuraea</taxon>
    </lineage>
</organism>
<dbReference type="Proteomes" id="UP001500902">
    <property type="component" value="Unassembled WGS sequence"/>
</dbReference>
<dbReference type="Pfam" id="PF01965">
    <property type="entry name" value="DJ-1_PfpI"/>
    <property type="match status" value="1"/>
</dbReference>
<name>A0ABP7D6Z1_9ACTN</name>
<feature type="domain" description="DJ-1/PfpI" evidence="3">
    <location>
        <begin position="52"/>
        <end position="222"/>
    </location>
</feature>
<dbReference type="InterPro" id="IPR029062">
    <property type="entry name" value="Class_I_gatase-like"/>
</dbReference>
<dbReference type="EMBL" id="BAAAZP010000162">
    <property type="protein sequence ID" value="GAA3700502.1"/>
    <property type="molecule type" value="Genomic_DNA"/>
</dbReference>
<evidence type="ECO:0000256" key="1">
    <source>
        <dbReference type="ARBA" id="ARBA00008542"/>
    </source>
</evidence>
<comment type="similarity">
    <text evidence="1">Belongs to the peptidase C56 family.</text>
</comment>
<protein>
    <recommendedName>
        <fullName evidence="3">DJ-1/PfpI domain-containing protein</fullName>
    </recommendedName>
</protein>
<evidence type="ECO:0000256" key="2">
    <source>
        <dbReference type="SAM" id="MobiDB-lite"/>
    </source>
</evidence>
<dbReference type="NCBIfam" id="TIGR01382">
    <property type="entry name" value="PfpI"/>
    <property type="match status" value="1"/>
</dbReference>
<dbReference type="PROSITE" id="PS51276">
    <property type="entry name" value="PEPTIDASE_C56_PFPI"/>
    <property type="match status" value="1"/>
</dbReference>
<accession>A0ABP7D6Z1</accession>
<dbReference type="CDD" id="cd03134">
    <property type="entry name" value="GATase1_PfpI_like"/>
    <property type="match status" value="1"/>
</dbReference>
<dbReference type="PANTHER" id="PTHR42733">
    <property type="entry name" value="DJ-1 PROTEIN"/>
    <property type="match status" value="1"/>
</dbReference>
<dbReference type="InterPro" id="IPR002818">
    <property type="entry name" value="DJ-1/PfpI"/>
</dbReference>
<dbReference type="SUPFAM" id="SSF52317">
    <property type="entry name" value="Class I glutamine amidotransferase-like"/>
    <property type="match status" value="1"/>
</dbReference>
<sequence>MGQLLTLGSGRHYIPPRGKSAYIPPHRKGGTRQAPRDENPQHKGGIDMLDGKTIAFLVAPEGVEQVELTEPWKAVKQAGGTPRLVSTAPGQIRAFDHLDRADTFAVDATVDDVDVASFDGLVLPGGVANPDILRTAPQAVRFARAFFDTGKPVAAICHAPWTLIEADVVRGRTLTSWPSLQTDLRNAGATWVDREVVVCDEGPNTLVTSRKPDDLKAFCQAATDAFGGG</sequence>
<evidence type="ECO:0000313" key="5">
    <source>
        <dbReference type="Proteomes" id="UP001500902"/>
    </source>
</evidence>
<feature type="region of interest" description="Disordered" evidence="2">
    <location>
        <begin position="1"/>
        <end position="45"/>
    </location>
</feature>
<evidence type="ECO:0000259" key="3">
    <source>
        <dbReference type="Pfam" id="PF01965"/>
    </source>
</evidence>
<proteinExistence type="inferred from homology"/>